<evidence type="ECO:0000313" key="3">
    <source>
        <dbReference type="EMBL" id="EKM53126.1"/>
    </source>
</evidence>
<reference evidence="3 4" key="1">
    <citation type="journal article" date="2012" name="BMC Genomics">
        <title>Comparative genomics of the white-rot fungi, Phanerochaete carnosa and P. chrysosporium, to elucidate the genetic basis of the distinct wood types they colonize.</title>
        <authorList>
            <person name="Suzuki H."/>
            <person name="MacDonald J."/>
            <person name="Syed K."/>
            <person name="Salamov A."/>
            <person name="Hori C."/>
            <person name="Aerts A."/>
            <person name="Henrissat B."/>
            <person name="Wiebenga A."/>
            <person name="vanKuyk P.A."/>
            <person name="Barry K."/>
            <person name="Lindquist E."/>
            <person name="LaButti K."/>
            <person name="Lapidus A."/>
            <person name="Lucas S."/>
            <person name="Coutinho P."/>
            <person name="Gong Y."/>
            <person name="Samejima M."/>
            <person name="Mahadevan R."/>
            <person name="Abou-Zaid M."/>
            <person name="de Vries R.P."/>
            <person name="Igarashi K."/>
            <person name="Yadav J.S."/>
            <person name="Grigoriev I.V."/>
            <person name="Master E.R."/>
        </authorList>
    </citation>
    <scope>NUCLEOTIDE SEQUENCE [LARGE SCALE GENOMIC DNA]</scope>
    <source>
        <strain evidence="3 4">HHB-10118-sp</strain>
    </source>
</reference>
<name>K5UT48_PHACS</name>
<organism evidence="3 4">
    <name type="scientific">Phanerochaete carnosa (strain HHB-10118-sp)</name>
    <name type="common">White-rot fungus</name>
    <name type="synonym">Peniophora carnosa</name>
    <dbReference type="NCBI Taxonomy" id="650164"/>
    <lineage>
        <taxon>Eukaryota</taxon>
        <taxon>Fungi</taxon>
        <taxon>Dikarya</taxon>
        <taxon>Basidiomycota</taxon>
        <taxon>Agaricomycotina</taxon>
        <taxon>Agaricomycetes</taxon>
        <taxon>Polyporales</taxon>
        <taxon>Phanerochaetaceae</taxon>
        <taxon>Phanerochaete</taxon>
    </lineage>
</organism>
<feature type="region of interest" description="Disordered" evidence="2">
    <location>
        <begin position="1"/>
        <end position="26"/>
    </location>
</feature>
<keyword evidence="4" id="KW-1185">Reference proteome</keyword>
<evidence type="ECO:0000256" key="1">
    <source>
        <dbReference type="SAM" id="Coils"/>
    </source>
</evidence>
<dbReference type="RefSeq" id="XP_007397828.1">
    <property type="nucleotide sequence ID" value="XM_007397766.1"/>
</dbReference>
<evidence type="ECO:0000313" key="4">
    <source>
        <dbReference type="Proteomes" id="UP000008370"/>
    </source>
</evidence>
<dbReference type="STRING" id="650164.K5UT48"/>
<dbReference type="AlphaFoldDB" id="K5UT48"/>
<evidence type="ECO:0000256" key="2">
    <source>
        <dbReference type="SAM" id="MobiDB-lite"/>
    </source>
</evidence>
<dbReference type="OrthoDB" id="2802464at2759"/>
<gene>
    <name evidence="3" type="ORF">PHACADRAFT_259301</name>
</gene>
<dbReference type="EMBL" id="JH930474">
    <property type="protein sequence ID" value="EKM53126.1"/>
    <property type="molecule type" value="Genomic_DNA"/>
</dbReference>
<dbReference type="HOGENOM" id="CLU_829259_0_0_1"/>
<feature type="compositionally biased region" description="Basic and acidic residues" evidence="2">
    <location>
        <begin position="16"/>
        <end position="26"/>
    </location>
</feature>
<proteinExistence type="predicted"/>
<feature type="coiled-coil region" evidence="1">
    <location>
        <begin position="241"/>
        <end position="278"/>
    </location>
</feature>
<sequence>MRTQEEKVARALAEAEAEKRSREATELQARRLQNELQIAHTQIEDVSHQLTTSQKAKDNLEAELARLADGSETPNSLAKLQRQYESRISQLEQQLEDAEMSSTVAVRIKEHVDRQHQEIRRLIMSGPKDEAFKSRLLRELQLADEELEREMLSRSQIVRPSNTGSTQVMANVAPKKNGVVRFKEPQSDSPRTQDKQAQVNALKQEVQLLELQMVASTRVRQHLEALLGDMTAELENSDGSKQSLEQYRARLAREKSRLQELLEDEAEARRAAEAAQLQDVQAVWKKFQNTLVGERESYARLEESRKALVGFALIVTTHIRAAHHFSVRPTACGQR</sequence>
<dbReference type="KEGG" id="pco:PHACADRAFT_259301"/>
<accession>K5UT48</accession>
<dbReference type="Proteomes" id="UP000008370">
    <property type="component" value="Unassembled WGS sequence"/>
</dbReference>
<keyword evidence="1" id="KW-0175">Coiled coil</keyword>
<protein>
    <submittedName>
        <fullName evidence="3">Uncharacterized protein</fullName>
    </submittedName>
</protein>
<dbReference type="GeneID" id="18917380"/>
<dbReference type="InParanoid" id="K5UT48"/>